<organism evidence="1 2">
    <name type="scientific">Kitasatospora kifunensis</name>
    <name type="common">Streptomyces kifunensis</name>
    <dbReference type="NCBI Taxonomy" id="58351"/>
    <lineage>
        <taxon>Bacteria</taxon>
        <taxon>Bacillati</taxon>
        <taxon>Actinomycetota</taxon>
        <taxon>Actinomycetes</taxon>
        <taxon>Kitasatosporales</taxon>
        <taxon>Streptomycetaceae</taxon>
        <taxon>Kitasatospora</taxon>
    </lineage>
</organism>
<proteinExistence type="predicted"/>
<keyword evidence="2" id="KW-1185">Reference proteome</keyword>
<reference evidence="1 2" key="1">
    <citation type="submission" date="2020-08" db="EMBL/GenBank/DDBJ databases">
        <title>Sequencing the genomes of 1000 actinobacteria strains.</title>
        <authorList>
            <person name="Klenk H.-P."/>
        </authorList>
    </citation>
    <scope>NUCLEOTIDE SEQUENCE [LARGE SCALE GENOMIC DNA]</scope>
    <source>
        <strain evidence="1 2">DSM 41654</strain>
    </source>
</reference>
<gene>
    <name evidence="1" type="ORF">FHR34_003098</name>
</gene>
<protein>
    <submittedName>
        <fullName evidence="1">Uncharacterized protein</fullName>
    </submittedName>
</protein>
<dbReference type="Proteomes" id="UP000540506">
    <property type="component" value="Unassembled WGS sequence"/>
</dbReference>
<sequence length="40" mass="4421">MTAVVGFEHAVFFSDERATLTGVGRLWLTLSWCGRPPQPS</sequence>
<dbReference type="RefSeq" id="WP_281404019.1">
    <property type="nucleotide sequence ID" value="NZ_JACHJV010000001.1"/>
</dbReference>
<evidence type="ECO:0000313" key="1">
    <source>
        <dbReference type="EMBL" id="MBB4924105.1"/>
    </source>
</evidence>
<dbReference type="EMBL" id="JACHJV010000001">
    <property type="protein sequence ID" value="MBB4924105.1"/>
    <property type="molecule type" value="Genomic_DNA"/>
</dbReference>
<accession>A0A7W7VW25</accession>
<name>A0A7W7VW25_KITKI</name>
<dbReference type="AlphaFoldDB" id="A0A7W7VW25"/>
<comment type="caution">
    <text evidence="1">The sequence shown here is derived from an EMBL/GenBank/DDBJ whole genome shotgun (WGS) entry which is preliminary data.</text>
</comment>
<evidence type="ECO:0000313" key="2">
    <source>
        <dbReference type="Proteomes" id="UP000540506"/>
    </source>
</evidence>